<dbReference type="Proteomes" id="UP001501598">
    <property type="component" value="Unassembled WGS sequence"/>
</dbReference>
<sequence length="240" mass="25523">MWTTARTGPWLARSPGLIQTGAIGVLLDHALGETLFVHRAPGQWSLTTELAYDVLVPPPWTTVDLHVESVIERRDGSGGFARGTLVDDDGRPLVMATTWARYVAGDDGVGSPAPDGAPRPMPVAGSLQELLGYRVQDVPDGLAVALPDAGSWTNDYGVLHGGIWAVLAELAATETFARGRSELVTSHVHVSYLRRAVPGTVSAVARRRHQGRSFGEVEVDGIDADGRPCVTATVTGRSRD</sequence>
<name>A0ABP8RRQ8_9PSEU</name>
<proteinExistence type="predicted"/>
<gene>
    <name evidence="3" type="ORF">GCM10023175_28990</name>
</gene>
<dbReference type="InterPro" id="IPR029069">
    <property type="entry name" value="HotDog_dom_sf"/>
</dbReference>
<reference evidence="4" key="1">
    <citation type="journal article" date="2019" name="Int. J. Syst. Evol. Microbiol.">
        <title>The Global Catalogue of Microorganisms (GCM) 10K type strain sequencing project: providing services to taxonomists for standard genome sequencing and annotation.</title>
        <authorList>
            <consortium name="The Broad Institute Genomics Platform"/>
            <consortium name="The Broad Institute Genome Sequencing Center for Infectious Disease"/>
            <person name="Wu L."/>
            <person name="Ma J."/>
        </authorList>
    </citation>
    <scope>NUCLEOTIDE SEQUENCE [LARGE SCALE GENOMIC DNA]</scope>
    <source>
        <strain evidence="4">JCM 17906</strain>
    </source>
</reference>
<evidence type="ECO:0000313" key="4">
    <source>
        <dbReference type="Proteomes" id="UP001501598"/>
    </source>
</evidence>
<feature type="domain" description="Thioesterase" evidence="2">
    <location>
        <begin position="156"/>
        <end position="229"/>
    </location>
</feature>
<evidence type="ECO:0000259" key="2">
    <source>
        <dbReference type="Pfam" id="PF03061"/>
    </source>
</evidence>
<dbReference type="Pfam" id="PF03061">
    <property type="entry name" value="4HBT"/>
    <property type="match status" value="1"/>
</dbReference>
<dbReference type="EMBL" id="BAABGT010000032">
    <property type="protein sequence ID" value="GAA4546548.1"/>
    <property type="molecule type" value="Genomic_DNA"/>
</dbReference>
<keyword evidence="1" id="KW-0378">Hydrolase</keyword>
<dbReference type="CDD" id="cd03443">
    <property type="entry name" value="PaaI_thioesterase"/>
    <property type="match status" value="1"/>
</dbReference>
<protein>
    <recommendedName>
        <fullName evidence="2">Thioesterase domain-containing protein</fullName>
    </recommendedName>
</protein>
<evidence type="ECO:0000256" key="1">
    <source>
        <dbReference type="ARBA" id="ARBA00022801"/>
    </source>
</evidence>
<dbReference type="Gene3D" id="3.10.129.10">
    <property type="entry name" value="Hotdog Thioesterase"/>
    <property type="match status" value="2"/>
</dbReference>
<organism evidence="3 4">
    <name type="scientific">Pseudonocardia xishanensis</name>
    <dbReference type="NCBI Taxonomy" id="630995"/>
    <lineage>
        <taxon>Bacteria</taxon>
        <taxon>Bacillati</taxon>
        <taxon>Actinomycetota</taxon>
        <taxon>Actinomycetes</taxon>
        <taxon>Pseudonocardiales</taxon>
        <taxon>Pseudonocardiaceae</taxon>
        <taxon>Pseudonocardia</taxon>
    </lineage>
</organism>
<dbReference type="SUPFAM" id="SSF54637">
    <property type="entry name" value="Thioesterase/thiol ester dehydrase-isomerase"/>
    <property type="match status" value="2"/>
</dbReference>
<dbReference type="InterPro" id="IPR006683">
    <property type="entry name" value="Thioestr_dom"/>
</dbReference>
<evidence type="ECO:0000313" key="3">
    <source>
        <dbReference type="EMBL" id="GAA4546548.1"/>
    </source>
</evidence>
<accession>A0ABP8RRQ8</accession>
<comment type="caution">
    <text evidence="3">The sequence shown here is derived from an EMBL/GenBank/DDBJ whole genome shotgun (WGS) entry which is preliminary data.</text>
</comment>
<dbReference type="NCBIfam" id="TIGR00369">
    <property type="entry name" value="unchar_dom_1"/>
    <property type="match status" value="1"/>
</dbReference>
<keyword evidence="4" id="KW-1185">Reference proteome</keyword>
<dbReference type="InterPro" id="IPR003736">
    <property type="entry name" value="PAAI_dom"/>
</dbReference>